<feature type="compositionally biased region" description="Basic residues" evidence="1">
    <location>
        <begin position="127"/>
        <end position="144"/>
    </location>
</feature>
<evidence type="ECO:0000313" key="4">
    <source>
        <dbReference type="Proteomes" id="UP000678393"/>
    </source>
</evidence>
<dbReference type="OrthoDB" id="2020758at2759"/>
<dbReference type="InterPro" id="IPR038765">
    <property type="entry name" value="Papain-like_cys_pep_sf"/>
</dbReference>
<dbReference type="InterPro" id="IPR001394">
    <property type="entry name" value="Peptidase_C19_UCH"/>
</dbReference>
<feature type="compositionally biased region" description="Acidic residues" evidence="1">
    <location>
        <begin position="244"/>
        <end position="260"/>
    </location>
</feature>
<feature type="compositionally biased region" description="Basic and acidic residues" evidence="1">
    <location>
        <begin position="117"/>
        <end position="126"/>
    </location>
</feature>
<dbReference type="PANTHER" id="PTHR24006">
    <property type="entry name" value="UBIQUITIN CARBOXYL-TERMINAL HYDROLASE"/>
    <property type="match status" value="1"/>
</dbReference>
<dbReference type="PROSITE" id="PS00973">
    <property type="entry name" value="USP_2"/>
    <property type="match status" value="1"/>
</dbReference>
<dbReference type="PANTHER" id="PTHR24006:SF781">
    <property type="entry name" value="LD34905P"/>
    <property type="match status" value="1"/>
</dbReference>
<feature type="region of interest" description="Disordered" evidence="1">
    <location>
        <begin position="117"/>
        <end position="215"/>
    </location>
</feature>
<gene>
    <name evidence="3" type="ORF">CUNI_LOCUS21751</name>
</gene>
<dbReference type="PROSITE" id="PS50235">
    <property type="entry name" value="USP_3"/>
    <property type="match status" value="1"/>
</dbReference>
<dbReference type="CDD" id="cd02667">
    <property type="entry name" value="Peptidase_C19K"/>
    <property type="match status" value="1"/>
</dbReference>
<keyword evidence="4" id="KW-1185">Reference proteome</keyword>
<dbReference type="InterPro" id="IPR050164">
    <property type="entry name" value="Peptidase_C19"/>
</dbReference>
<evidence type="ECO:0000259" key="2">
    <source>
        <dbReference type="PROSITE" id="PS50235"/>
    </source>
</evidence>
<dbReference type="GO" id="GO:0005829">
    <property type="term" value="C:cytosol"/>
    <property type="evidence" value="ECO:0007669"/>
    <property type="project" value="TreeGrafter"/>
</dbReference>
<dbReference type="GO" id="GO:0004843">
    <property type="term" value="F:cysteine-type deubiquitinase activity"/>
    <property type="evidence" value="ECO:0007669"/>
    <property type="project" value="InterPro"/>
</dbReference>
<protein>
    <recommendedName>
        <fullName evidence="2">USP domain-containing protein</fullName>
    </recommendedName>
</protein>
<feature type="compositionally biased region" description="Basic and acidic residues" evidence="1">
    <location>
        <begin position="173"/>
        <end position="193"/>
    </location>
</feature>
<feature type="compositionally biased region" description="Polar residues" evidence="1">
    <location>
        <begin position="344"/>
        <end position="368"/>
    </location>
</feature>
<dbReference type="GO" id="GO:0016579">
    <property type="term" value="P:protein deubiquitination"/>
    <property type="evidence" value="ECO:0007669"/>
    <property type="project" value="InterPro"/>
</dbReference>
<organism evidence="3 4">
    <name type="scientific">Candidula unifasciata</name>
    <dbReference type="NCBI Taxonomy" id="100452"/>
    <lineage>
        <taxon>Eukaryota</taxon>
        <taxon>Metazoa</taxon>
        <taxon>Spiralia</taxon>
        <taxon>Lophotrochozoa</taxon>
        <taxon>Mollusca</taxon>
        <taxon>Gastropoda</taxon>
        <taxon>Heterobranchia</taxon>
        <taxon>Euthyneura</taxon>
        <taxon>Panpulmonata</taxon>
        <taxon>Eupulmonata</taxon>
        <taxon>Stylommatophora</taxon>
        <taxon>Helicina</taxon>
        <taxon>Helicoidea</taxon>
        <taxon>Geomitridae</taxon>
        <taxon>Candidula</taxon>
    </lineage>
</organism>
<dbReference type="Gene3D" id="3.90.70.10">
    <property type="entry name" value="Cysteine proteinases"/>
    <property type="match status" value="2"/>
</dbReference>
<feature type="domain" description="USP" evidence="2">
    <location>
        <begin position="1"/>
        <end position="800"/>
    </location>
</feature>
<dbReference type="SUPFAM" id="SSF54001">
    <property type="entry name" value="Cysteine proteinases"/>
    <property type="match status" value="1"/>
</dbReference>
<feature type="compositionally biased region" description="Basic and acidic residues" evidence="1">
    <location>
        <begin position="146"/>
        <end position="162"/>
    </location>
</feature>
<dbReference type="GO" id="GO:0005634">
    <property type="term" value="C:nucleus"/>
    <property type="evidence" value="ECO:0007669"/>
    <property type="project" value="TreeGrafter"/>
</dbReference>
<dbReference type="EMBL" id="CAJHNH020008502">
    <property type="protein sequence ID" value="CAG5136193.1"/>
    <property type="molecule type" value="Genomic_DNA"/>
</dbReference>
<name>A0A8S4A2V9_9EUPU</name>
<feature type="region of interest" description="Disordered" evidence="1">
    <location>
        <begin position="341"/>
        <end position="368"/>
    </location>
</feature>
<evidence type="ECO:0000313" key="3">
    <source>
        <dbReference type="EMBL" id="CAG5136193.1"/>
    </source>
</evidence>
<reference evidence="3" key="1">
    <citation type="submission" date="2021-04" db="EMBL/GenBank/DDBJ databases">
        <authorList>
            <consortium name="Molecular Ecology Group"/>
        </authorList>
    </citation>
    <scope>NUCLEOTIDE SEQUENCE</scope>
</reference>
<dbReference type="Proteomes" id="UP000678393">
    <property type="component" value="Unassembled WGS sequence"/>
</dbReference>
<proteinExistence type="predicted"/>
<dbReference type="Pfam" id="PF00443">
    <property type="entry name" value="UCH"/>
    <property type="match status" value="1"/>
</dbReference>
<dbReference type="InterPro" id="IPR028889">
    <property type="entry name" value="USP"/>
</dbReference>
<dbReference type="AlphaFoldDB" id="A0A8S4A2V9"/>
<feature type="compositionally biased region" description="Polar residues" evidence="1">
    <location>
        <begin position="199"/>
        <end position="213"/>
    </location>
</feature>
<sequence length="801" mass="89001">KIDKRPSNAYHLKTHETDQFHKIQKLAQMYGRQVKHTFLDGLFGGHLVSTVKCEECKNVSQIFEAFLDLSLPVMEEKPQRPNLILIGKKKDSVSISESTEDGDAMAAASVMGLDTYSEKPSKYQERKNKRLAKKDAKKKTKLQKSKSTEHQDSGGGKCHDESASFDQDVASEDSNKNDNDNENSSIDKDRVEEEAAQPQPDSQQQEVSGTTAASYGKPVVSAEKFISGGRAADSSPEGSKDGLGGDDNEERDDPSDADIEDNIESDMSKLEISTAGSLHQPAAEHVDSRITDSNTTADLSTTYISMQGGISYTVTTHISNVEFTDSGQESNKDSILTVVKRQENSSTVGSSQEVPTHGLAQSSQSELNTSGVVVNGDIHERDFVPPSEDQHTAVNELCARVEKLNVSENSISCEVTVNHSDVVHHSNSIYNEDKVTLVNENNTDVTATALVETACEPRKFDIKRSICSEGIPEVSATFSVNLQRSGSLDRSLINAEEVTSLCKSSQAHPKHTENEKEQVEVQISLTEEKQNEHHNRLKTQQEYMREARNYSMSTMSPRYHPAPKECSILSCLNQFTAAELLTGSNKFGCRECTRRRRKNSHPAKADKKAKDTVYSNANKQYLIFRPPAVLTLHLKRFEQTGLTSRKVNRHVDFPLLLDLAPYCSSLCQGVKEGQTKILYSLYGVVEHSGRLTGGHYTAYIKVRPGMSPYTQFMYTHPLGPHDVLNMYLTRVLKTKEAGMTHAGTSDRQDTGEVIDKDMEARAETLLPPGRWYHISDSRVNEVAEAEVLKAQAYLLFYERIF</sequence>
<feature type="region of interest" description="Disordered" evidence="1">
    <location>
        <begin position="227"/>
        <end position="260"/>
    </location>
</feature>
<dbReference type="InterPro" id="IPR018200">
    <property type="entry name" value="USP_CS"/>
</dbReference>
<evidence type="ECO:0000256" key="1">
    <source>
        <dbReference type="SAM" id="MobiDB-lite"/>
    </source>
</evidence>
<comment type="caution">
    <text evidence="3">The sequence shown here is derived from an EMBL/GenBank/DDBJ whole genome shotgun (WGS) entry which is preliminary data.</text>
</comment>
<accession>A0A8S4A2V9</accession>
<feature type="non-terminal residue" evidence="3">
    <location>
        <position position="801"/>
    </location>
</feature>